<feature type="transmembrane region" description="Helical" evidence="13">
    <location>
        <begin position="368"/>
        <end position="387"/>
    </location>
</feature>
<evidence type="ECO:0000259" key="15">
    <source>
        <dbReference type="Pfam" id="PF02096"/>
    </source>
</evidence>
<keyword evidence="5 13" id="KW-1003">Cell membrane</keyword>
<keyword evidence="10 13" id="KW-0143">Chaperone</keyword>
<evidence type="ECO:0000256" key="14">
    <source>
        <dbReference type="SAM" id="MobiDB-lite"/>
    </source>
</evidence>
<dbReference type="GO" id="GO:0032977">
    <property type="term" value="F:membrane insertase activity"/>
    <property type="evidence" value="ECO:0007669"/>
    <property type="project" value="InterPro"/>
</dbReference>
<dbReference type="InterPro" id="IPR047196">
    <property type="entry name" value="YidC_ALB_C"/>
</dbReference>
<proteinExistence type="inferred from homology"/>
<evidence type="ECO:0000313" key="17">
    <source>
        <dbReference type="EMBL" id="KPH57023.1"/>
    </source>
</evidence>
<keyword evidence="18" id="KW-1185">Reference proteome</keyword>
<keyword evidence="8 13" id="KW-1133">Transmembrane helix</keyword>
<dbReference type="HAMAP" id="MF_01810">
    <property type="entry name" value="YidC_type1"/>
    <property type="match status" value="1"/>
</dbReference>
<dbReference type="PATRIC" id="fig|187330.3.peg.2457"/>
<feature type="compositionally biased region" description="Polar residues" evidence="14">
    <location>
        <begin position="35"/>
        <end position="48"/>
    </location>
</feature>
<dbReference type="NCBIfam" id="TIGR03593">
    <property type="entry name" value="yidC_nterm"/>
    <property type="match status" value="1"/>
</dbReference>
<evidence type="ECO:0000256" key="11">
    <source>
        <dbReference type="ARBA" id="ARBA00033245"/>
    </source>
</evidence>
<evidence type="ECO:0000259" key="16">
    <source>
        <dbReference type="Pfam" id="PF14849"/>
    </source>
</evidence>
<comment type="caution">
    <text evidence="17">The sequence shown here is derived from an EMBL/GenBank/DDBJ whole genome shotgun (WGS) entry which is preliminary data.</text>
</comment>
<dbReference type="InterPro" id="IPR001708">
    <property type="entry name" value="YidC/ALB3/OXA1/COX18"/>
</dbReference>
<keyword evidence="4 13" id="KW-0813">Transport</keyword>
<dbReference type="PANTHER" id="PTHR12428:SF65">
    <property type="entry name" value="CYTOCHROME C OXIDASE ASSEMBLY PROTEIN COX18, MITOCHONDRIAL"/>
    <property type="match status" value="1"/>
</dbReference>
<comment type="function">
    <text evidence="13">Required for the insertion and/or proper folding and/or complex formation of integral membrane proteins into the membrane. Involved in integration of membrane proteins that insert both dependently and independently of the Sec translocase complex, as well as at least some lipoproteins. Aids folding of multispanning membrane proteins.</text>
</comment>
<dbReference type="Proteomes" id="UP000037848">
    <property type="component" value="Unassembled WGS sequence"/>
</dbReference>
<protein>
    <recommendedName>
        <fullName evidence="3 13">Membrane protein insertase YidC</fullName>
    </recommendedName>
    <alternativeName>
        <fullName evidence="12 13">Foldase YidC</fullName>
    </alternativeName>
    <alternativeName>
        <fullName evidence="11 13">Membrane integrase YidC</fullName>
    </alternativeName>
    <alternativeName>
        <fullName evidence="13">Membrane protein YidC</fullName>
    </alternativeName>
</protein>
<feature type="region of interest" description="Disordered" evidence="14">
    <location>
        <begin position="31"/>
        <end position="59"/>
    </location>
</feature>
<dbReference type="InterPro" id="IPR028055">
    <property type="entry name" value="YidC/Oxa/ALB_C"/>
</dbReference>
<keyword evidence="6 13" id="KW-0812">Transmembrane</keyword>
<dbReference type="GO" id="GO:0015031">
    <property type="term" value="P:protein transport"/>
    <property type="evidence" value="ECO:0007669"/>
    <property type="project" value="UniProtKB-KW"/>
</dbReference>
<dbReference type="AlphaFoldDB" id="A0A0N1EMR9"/>
<dbReference type="OrthoDB" id="9780552at2"/>
<evidence type="ECO:0000256" key="9">
    <source>
        <dbReference type="ARBA" id="ARBA00023136"/>
    </source>
</evidence>
<evidence type="ECO:0000256" key="3">
    <source>
        <dbReference type="ARBA" id="ARBA00015325"/>
    </source>
</evidence>
<dbReference type="PANTHER" id="PTHR12428">
    <property type="entry name" value="OXA1"/>
    <property type="match status" value="1"/>
</dbReference>
<feature type="transmembrane region" description="Helical" evidence="13">
    <location>
        <begin position="435"/>
        <end position="455"/>
    </location>
</feature>
<gene>
    <name evidence="13" type="primary">yidC</name>
    <name evidence="17" type="ORF">ADS77_19000</name>
</gene>
<dbReference type="STRING" id="187330.AMS58_19030"/>
<feature type="domain" description="Membrane insertase YidC N-terminal" evidence="16">
    <location>
        <begin position="72"/>
        <end position="343"/>
    </location>
</feature>
<name>A0A0N1EMR9_9GAMM</name>
<dbReference type="CDD" id="cd19961">
    <property type="entry name" value="EcYidC-like_peri"/>
    <property type="match status" value="1"/>
</dbReference>
<dbReference type="InterPro" id="IPR038221">
    <property type="entry name" value="YidC_periplasmic_sf"/>
</dbReference>
<evidence type="ECO:0000256" key="8">
    <source>
        <dbReference type="ARBA" id="ARBA00022989"/>
    </source>
</evidence>
<comment type="subcellular location">
    <subcellularLocation>
        <location evidence="1">Cell inner membrane</location>
        <topology evidence="1">Multi-pass membrane protein</topology>
    </subcellularLocation>
    <subcellularLocation>
        <location evidence="13">Cell membrane</location>
        <topology evidence="13">Multi-pass membrane protein</topology>
    </subcellularLocation>
</comment>
<dbReference type="CDD" id="cd20070">
    <property type="entry name" value="5TM_YidC_Alb3"/>
    <property type="match status" value="1"/>
</dbReference>
<dbReference type="GO" id="GO:0005886">
    <property type="term" value="C:plasma membrane"/>
    <property type="evidence" value="ECO:0007669"/>
    <property type="project" value="UniProtKB-SubCell"/>
</dbReference>
<evidence type="ECO:0000256" key="12">
    <source>
        <dbReference type="ARBA" id="ARBA00033342"/>
    </source>
</evidence>
<feature type="domain" description="Membrane insertase YidC/Oxa/ALB C-terminal" evidence="15">
    <location>
        <begin position="368"/>
        <end position="547"/>
    </location>
</feature>
<dbReference type="Gene3D" id="2.70.98.90">
    <property type="match status" value="1"/>
</dbReference>
<dbReference type="NCBIfam" id="NF002352">
    <property type="entry name" value="PRK01318.1-3"/>
    <property type="match status" value="1"/>
</dbReference>
<reference evidence="17 18" key="1">
    <citation type="submission" date="2015-08" db="EMBL/GenBank/DDBJ databases">
        <title>Draft Genome Sequence of Pseudoalteromonas porphyrae UCD-SED14.</title>
        <authorList>
            <person name="Coil D.A."/>
            <person name="Jospin G."/>
            <person name="Lee R.D."/>
            <person name="Eisen J.A."/>
        </authorList>
    </citation>
    <scope>NUCLEOTIDE SEQUENCE [LARGE SCALE GENOMIC DNA]</scope>
    <source>
        <strain evidence="17 18">UCD-SED14</strain>
    </source>
</reference>
<keyword evidence="9 13" id="KW-0472">Membrane</keyword>
<dbReference type="PRINTS" id="PR01900">
    <property type="entry name" value="YIDCPROTEIN"/>
</dbReference>
<dbReference type="GO" id="GO:0051205">
    <property type="term" value="P:protein insertion into membrane"/>
    <property type="evidence" value="ECO:0007669"/>
    <property type="project" value="TreeGrafter"/>
</dbReference>
<evidence type="ECO:0000256" key="4">
    <source>
        <dbReference type="ARBA" id="ARBA00022448"/>
    </source>
</evidence>
<evidence type="ECO:0000256" key="13">
    <source>
        <dbReference type="HAMAP-Rule" id="MF_01810"/>
    </source>
</evidence>
<comment type="caution">
    <text evidence="13">Lacks conserved residue(s) required for the propagation of feature annotation.</text>
</comment>
<evidence type="ECO:0000256" key="1">
    <source>
        <dbReference type="ARBA" id="ARBA00004429"/>
    </source>
</evidence>
<evidence type="ECO:0000256" key="10">
    <source>
        <dbReference type="ARBA" id="ARBA00023186"/>
    </source>
</evidence>
<dbReference type="RefSeq" id="WP_054206594.1">
    <property type="nucleotide sequence ID" value="NZ_LHPH01000029.1"/>
</dbReference>
<comment type="similarity">
    <text evidence="2 13">Belongs to the OXA1/ALB3/YidC family. Type 1 subfamily.</text>
</comment>
<feature type="transmembrane region" description="Helical" evidence="13">
    <location>
        <begin position="507"/>
        <end position="523"/>
    </location>
</feature>
<keyword evidence="7 13" id="KW-0653">Protein transport</keyword>
<dbReference type="EMBL" id="LHPH01000029">
    <property type="protein sequence ID" value="KPH57023.1"/>
    <property type="molecule type" value="Genomic_DNA"/>
</dbReference>
<accession>A0A0N1EMR9</accession>
<comment type="subunit">
    <text evidence="13">Interacts with the Sec translocase complex via SecD. Specifically interacts with transmembrane segments of nascent integral membrane proteins during membrane integration.</text>
</comment>
<evidence type="ECO:0000256" key="7">
    <source>
        <dbReference type="ARBA" id="ARBA00022927"/>
    </source>
</evidence>
<dbReference type="PRINTS" id="PR00701">
    <property type="entry name" value="60KDINNERMP"/>
</dbReference>
<dbReference type="Pfam" id="PF14849">
    <property type="entry name" value="YidC_periplas"/>
    <property type="match status" value="1"/>
</dbReference>
<dbReference type="NCBIfam" id="TIGR03592">
    <property type="entry name" value="yidC_oxa1_cterm"/>
    <property type="match status" value="1"/>
</dbReference>
<dbReference type="Pfam" id="PF02096">
    <property type="entry name" value="60KD_IMP"/>
    <property type="match status" value="1"/>
</dbReference>
<evidence type="ECO:0000256" key="5">
    <source>
        <dbReference type="ARBA" id="ARBA00022475"/>
    </source>
</evidence>
<evidence type="ECO:0000256" key="2">
    <source>
        <dbReference type="ARBA" id="ARBA00010527"/>
    </source>
</evidence>
<sequence length="558" mass="62648">MESQRTFLFIGLMLVSFLLFQEWNSDYNAPKVDPSANTQTLKSNSLNSDDYIPSSADGELPTAATSAKRSVIEVTTDVFTVKIDTRGGDIVESDLLQYEEVKGEETPFMLLGEFDGNQYFSQSGLAGLNGPDASTEGRPVYSTEQKSFTLKGDELRVPLTFTDSNGVTFTKTYVFKKGQYDVALEYTVNNVTNSPIQVQLYTQVERTIQEKGSLVDQNYLGAAYGSADEPYEKYSFSDMADKNLSINTTGGYIAFIQHYFVSAWVPAQDQQNTLYSVIKNGTAAIIGTKAEPVNIQAGTQAKISATYYMGPKESDKLEALHPNLDLTVDYGWLFFISQPLFELLKFLYSGEGSFFGLFDISIGGLGNWGLAIIAITIIVKSLMYPLTKAQYTSMAKMRALQPKMAALKEKYGDDRQKFGQATMEMYKKEKVNPMGGCFPILLQMPIFLALFYVFLESTELRHAEFFLWLTDLSAKDPYYVLPILFGASMFITQKLQPMTVTDPMQQKMMTFMPVIFSVFFLWFPSGLVLYWLVSNLISIAQMLYIYRGMEKQGIKVRG</sequence>
<dbReference type="InterPro" id="IPR028053">
    <property type="entry name" value="Membr_insert_YidC_N"/>
</dbReference>
<evidence type="ECO:0000313" key="18">
    <source>
        <dbReference type="Proteomes" id="UP000037848"/>
    </source>
</evidence>
<organism evidence="17 18">
    <name type="scientific">Pseudoalteromonas porphyrae</name>
    <dbReference type="NCBI Taxonomy" id="187330"/>
    <lineage>
        <taxon>Bacteria</taxon>
        <taxon>Pseudomonadati</taxon>
        <taxon>Pseudomonadota</taxon>
        <taxon>Gammaproteobacteria</taxon>
        <taxon>Alteromonadales</taxon>
        <taxon>Pseudoalteromonadaceae</taxon>
        <taxon>Pseudoalteromonas</taxon>
    </lineage>
</organism>
<dbReference type="InterPro" id="IPR019998">
    <property type="entry name" value="Membr_insert_YidC"/>
</dbReference>
<evidence type="ECO:0000256" key="6">
    <source>
        <dbReference type="ARBA" id="ARBA00022692"/>
    </source>
</evidence>